<organism evidence="2 3">
    <name type="scientific">Streptomyces asoensis</name>
    <dbReference type="NCBI Taxonomy" id="249586"/>
    <lineage>
        <taxon>Bacteria</taxon>
        <taxon>Bacillati</taxon>
        <taxon>Actinomycetota</taxon>
        <taxon>Actinomycetes</taxon>
        <taxon>Kitasatosporales</taxon>
        <taxon>Streptomycetaceae</taxon>
        <taxon>Streptomyces</taxon>
    </lineage>
</organism>
<evidence type="ECO:0000313" key="2">
    <source>
        <dbReference type="EMBL" id="GHI60311.1"/>
    </source>
</evidence>
<feature type="region of interest" description="Disordered" evidence="1">
    <location>
        <begin position="50"/>
        <end position="80"/>
    </location>
</feature>
<feature type="region of interest" description="Disordered" evidence="1">
    <location>
        <begin position="1"/>
        <end position="23"/>
    </location>
</feature>
<reference evidence="3" key="1">
    <citation type="submission" date="2023-07" db="EMBL/GenBank/DDBJ databases">
        <title>Whole genome shotgun sequence of Streptomyces cacaoi subsp. asoensis NBRC 13813.</title>
        <authorList>
            <person name="Komaki H."/>
            <person name="Tamura T."/>
        </authorList>
    </citation>
    <scope>NUCLEOTIDE SEQUENCE [LARGE SCALE GENOMIC DNA]</scope>
    <source>
        <strain evidence="3">NBRC 13813</strain>
    </source>
</reference>
<comment type="caution">
    <text evidence="2">The sequence shown here is derived from an EMBL/GenBank/DDBJ whole genome shotgun (WGS) entry which is preliminary data.</text>
</comment>
<dbReference type="Proteomes" id="UP000649259">
    <property type="component" value="Unassembled WGS sequence"/>
</dbReference>
<evidence type="ECO:0000313" key="3">
    <source>
        <dbReference type="Proteomes" id="UP000649259"/>
    </source>
</evidence>
<keyword evidence="3" id="KW-1185">Reference proteome</keyword>
<gene>
    <name evidence="2" type="ORF">Saso_19610</name>
</gene>
<proteinExistence type="predicted"/>
<protein>
    <submittedName>
        <fullName evidence="2">Uncharacterized protein</fullName>
    </submittedName>
</protein>
<sequence length="80" mass="8697">MASRSRLVRLTQQGAPNTDFVETDPRVPEAGVGRRFMALAFLVCGRWAGLPPVSGRNRPGRLPSHPVARWSGDSSTARNP</sequence>
<accession>A0ABQ3RWS5</accession>
<dbReference type="EMBL" id="BNEB01000002">
    <property type="protein sequence ID" value="GHI60311.1"/>
    <property type="molecule type" value="Genomic_DNA"/>
</dbReference>
<evidence type="ECO:0000256" key="1">
    <source>
        <dbReference type="SAM" id="MobiDB-lite"/>
    </source>
</evidence>
<name>A0ABQ3RWS5_9ACTN</name>